<sequence>MKKLMIILSLCLVVSACSTSEKNEEQQPKAPVAESESPNTSISQHKLETAEQIEGENREKQKRKGELDLDHIENVNVKGDLLESVMSLLHAVKNKDKDARLNLTYDPSFDEFSAAEPYILAVTKIEQDNSRVKAVTDEYDLKQAAEEVTIVKISTKTLDSSLKETVGTGDYIFVKVDGLWKVYRFQ</sequence>
<gene>
    <name evidence="2" type="ORF">DFP98_16122</name>
</gene>
<keyword evidence="3" id="KW-1185">Reference proteome</keyword>
<dbReference type="RefSeq" id="WP_116065887.1">
    <property type="nucleotide sequence ID" value="NZ_QRDZ01000061.1"/>
</dbReference>
<proteinExistence type="predicted"/>
<name>A0A3D9HRD4_9BACL</name>
<dbReference type="AlphaFoldDB" id="A0A3D9HRD4"/>
<dbReference type="EMBL" id="QRDZ01000061">
    <property type="protein sequence ID" value="RED51871.1"/>
    <property type="molecule type" value="Genomic_DNA"/>
</dbReference>
<dbReference type="PROSITE" id="PS51257">
    <property type="entry name" value="PROKAR_LIPOPROTEIN"/>
    <property type="match status" value="1"/>
</dbReference>
<comment type="caution">
    <text evidence="2">The sequence shown here is derived from an EMBL/GenBank/DDBJ whole genome shotgun (WGS) entry which is preliminary data.</text>
</comment>
<dbReference type="Proteomes" id="UP000256977">
    <property type="component" value="Unassembled WGS sequence"/>
</dbReference>
<accession>A0A3D9HRD4</accession>
<protein>
    <recommendedName>
        <fullName evidence="4">Lipoprotein</fullName>
    </recommendedName>
</protein>
<organism evidence="2 3">
    <name type="scientific">Cohnella phaseoli</name>
    <dbReference type="NCBI Taxonomy" id="456490"/>
    <lineage>
        <taxon>Bacteria</taxon>
        <taxon>Bacillati</taxon>
        <taxon>Bacillota</taxon>
        <taxon>Bacilli</taxon>
        <taxon>Bacillales</taxon>
        <taxon>Paenibacillaceae</taxon>
        <taxon>Cohnella</taxon>
    </lineage>
</organism>
<evidence type="ECO:0000256" key="1">
    <source>
        <dbReference type="SAM" id="MobiDB-lite"/>
    </source>
</evidence>
<dbReference type="OrthoDB" id="2679403at2"/>
<evidence type="ECO:0008006" key="4">
    <source>
        <dbReference type="Google" id="ProtNLM"/>
    </source>
</evidence>
<reference evidence="2 3" key="1">
    <citation type="submission" date="2018-07" db="EMBL/GenBank/DDBJ databases">
        <title>Genomic Encyclopedia of Type Strains, Phase III (KMG-III): the genomes of soil and plant-associated and newly described type strains.</title>
        <authorList>
            <person name="Whitman W."/>
        </authorList>
    </citation>
    <scope>NUCLEOTIDE SEQUENCE [LARGE SCALE GENOMIC DNA]</scope>
    <source>
        <strain evidence="2 3">CECT 7287</strain>
    </source>
</reference>
<evidence type="ECO:0000313" key="3">
    <source>
        <dbReference type="Proteomes" id="UP000256977"/>
    </source>
</evidence>
<evidence type="ECO:0000313" key="2">
    <source>
        <dbReference type="EMBL" id="RED51871.1"/>
    </source>
</evidence>
<feature type="region of interest" description="Disordered" evidence="1">
    <location>
        <begin position="20"/>
        <end position="65"/>
    </location>
</feature>
<feature type="compositionally biased region" description="Basic and acidic residues" evidence="1">
    <location>
        <begin position="45"/>
        <end position="65"/>
    </location>
</feature>